<gene>
    <name evidence="3" type="ordered locus">Rahaq_5131</name>
</gene>
<proteinExistence type="predicted"/>
<geneLocation type="plasmid" evidence="3 4">
    <name>pRAHAQ02</name>
</geneLocation>
<protein>
    <submittedName>
        <fullName evidence="3">Uncharacterized protein</fullName>
    </submittedName>
</protein>
<feature type="coiled-coil region" evidence="1">
    <location>
        <begin position="274"/>
        <end position="301"/>
    </location>
</feature>
<dbReference type="SUPFAM" id="SSF50118">
    <property type="entry name" value="Cell growth inhibitor/plasmid maintenance toxic component"/>
    <property type="match status" value="1"/>
</dbReference>
<organism evidence="3 4">
    <name type="scientific">Rahnella sp. (strain Y9602)</name>
    <dbReference type="NCBI Taxonomy" id="2703885"/>
    <lineage>
        <taxon>Bacteria</taxon>
        <taxon>Pseudomonadati</taxon>
        <taxon>Pseudomonadota</taxon>
        <taxon>Gammaproteobacteria</taxon>
        <taxon>Enterobacterales</taxon>
        <taxon>Yersiniaceae</taxon>
        <taxon>Rahnella</taxon>
    </lineage>
</organism>
<dbReference type="Proteomes" id="UP000007257">
    <property type="component" value="Plasmid pRAHAQ02"/>
</dbReference>
<dbReference type="OrthoDB" id="6638674at2"/>
<reference evidence="4" key="1">
    <citation type="submission" date="2011-01" db="EMBL/GenBank/DDBJ databases">
        <title>Complete sequence of plasmid2 of Rahnella sp. Y9602.</title>
        <authorList>
            <consortium name="US DOE Joint Genome Institute"/>
            <person name="Lucas S."/>
            <person name="Copeland A."/>
            <person name="Lapidus A."/>
            <person name="Cheng J.-F."/>
            <person name="Goodwin L."/>
            <person name="Pitluck S."/>
            <person name="Lu M."/>
            <person name="Detter J.C."/>
            <person name="Han C."/>
            <person name="Tapia R."/>
            <person name="Land M."/>
            <person name="Hauser L."/>
            <person name="Kyrpides N."/>
            <person name="Ivanova N."/>
            <person name="Ovchinnikova G."/>
            <person name="Pagani I."/>
            <person name="Sobecky P.A."/>
            <person name="Martinez R.J."/>
            <person name="Woyke T."/>
        </authorList>
    </citation>
    <scope>NUCLEOTIDE SEQUENCE [LARGE SCALE GENOMIC DNA]</scope>
    <source>
        <strain evidence="4">Y9602</strain>
        <plasmid evidence="4">pRAHAQ02</plasmid>
    </source>
</reference>
<evidence type="ECO:0000313" key="4">
    <source>
        <dbReference type="Proteomes" id="UP000007257"/>
    </source>
</evidence>
<evidence type="ECO:0000313" key="3">
    <source>
        <dbReference type="EMBL" id="ADW76697.1"/>
    </source>
</evidence>
<evidence type="ECO:0000256" key="1">
    <source>
        <dbReference type="SAM" id="Coils"/>
    </source>
</evidence>
<accession>A0A0H3FHM9</accession>
<keyword evidence="3" id="KW-0614">Plasmid</keyword>
<dbReference type="AlphaFoldDB" id="A0A0H3FHM9"/>
<name>A0A0H3FHM9_RAHSY</name>
<dbReference type="HOGENOM" id="CLU_854655_0_0_6"/>
<dbReference type="KEGG" id="rah:Rahaq_5131"/>
<dbReference type="GO" id="GO:0003677">
    <property type="term" value="F:DNA binding"/>
    <property type="evidence" value="ECO:0007669"/>
    <property type="project" value="InterPro"/>
</dbReference>
<feature type="region of interest" description="Disordered" evidence="2">
    <location>
        <begin position="210"/>
        <end position="231"/>
    </location>
</feature>
<sequence>MATVSISYSTYDPTDQTNERILGTEHIDNIEEILVPLNDKNTPIFITKAFSGEVCKRWRVRFFLGIAPDHWGVWLTEKDVSKDIYLSEILTKRRIGNAAGFVKKGAIVIVEFGHIYQTLNFQTGLTKSAMYPCNHQEGEMHKRRPAVVVKVDRRGVTVVPVTSKEPDAHEYNRAIFELETESIQHIKELDTGKRSFAVCEMIQTVSPTRILPPESRDHKGRDRTYRRDESFSRRLSRNDMKALEQGLLAAVGMYSLQEKLDRTIQNGQLQSAELEELRPEVETIREELAELRDKYRILSDLYLASSGHVTREDVEQEVIEYMGLD</sequence>
<dbReference type="RefSeq" id="WP_013578374.1">
    <property type="nucleotide sequence ID" value="NC_015063.1"/>
</dbReference>
<keyword evidence="1" id="KW-0175">Coiled coil</keyword>
<reference evidence="3 4" key="2">
    <citation type="journal article" date="2012" name="J. Bacteriol.">
        <title>Complete Genome Sequence of Rahnella sp. Strain Y9602, a Gammaproteobacterium Isolate from Metal- and Radionuclide-Contaminated Soil.</title>
        <authorList>
            <person name="Martinez R.J."/>
            <person name="Bruce D."/>
            <person name="Detter C."/>
            <person name="Goodwin L.A."/>
            <person name="Han J."/>
            <person name="Han C.S."/>
            <person name="Held B."/>
            <person name="Land M.L."/>
            <person name="Mikhailova N."/>
            <person name="Nolan M."/>
            <person name="Pennacchio L."/>
            <person name="Pitluck S."/>
            <person name="Tapia R."/>
            <person name="Woyke T."/>
            <person name="Sobecky P.A."/>
        </authorList>
    </citation>
    <scope>NUCLEOTIDE SEQUENCE [LARGE SCALE GENOMIC DNA]</scope>
    <source>
        <strain evidence="3 4">Y9602</strain>
        <plasmid evidence="3 4">pRAHAQ02</plasmid>
    </source>
</reference>
<feature type="compositionally biased region" description="Basic and acidic residues" evidence="2">
    <location>
        <begin position="214"/>
        <end position="231"/>
    </location>
</feature>
<dbReference type="Pfam" id="PF02452">
    <property type="entry name" value="PemK_toxin"/>
    <property type="match status" value="1"/>
</dbReference>
<dbReference type="Gene3D" id="2.30.30.110">
    <property type="match status" value="1"/>
</dbReference>
<evidence type="ECO:0000256" key="2">
    <source>
        <dbReference type="SAM" id="MobiDB-lite"/>
    </source>
</evidence>
<dbReference type="EMBL" id="CP002507">
    <property type="protein sequence ID" value="ADW76697.1"/>
    <property type="molecule type" value="Genomic_DNA"/>
</dbReference>
<dbReference type="InterPro" id="IPR003477">
    <property type="entry name" value="PemK-like"/>
</dbReference>
<dbReference type="InterPro" id="IPR011067">
    <property type="entry name" value="Plasmid_toxin/cell-grow_inhib"/>
</dbReference>